<dbReference type="PANTHER" id="PTHR45138:SF9">
    <property type="entry name" value="DIGUANYLATE CYCLASE DGCM-RELATED"/>
    <property type="match status" value="1"/>
</dbReference>
<dbReference type="InterPro" id="IPR029787">
    <property type="entry name" value="Nucleotide_cyclase"/>
</dbReference>
<comment type="catalytic activity">
    <reaction evidence="2">
        <text>2 GTP = 3',3'-c-di-GMP + 2 diphosphate</text>
        <dbReference type="Rhea" id="RHEA:24898"/>
        <dbReference type="ChEBI" id="CHEBI:33019"/>
        <dbReference type="ChEBI" id="CHEBI:37565"/>
        <dbReference type="ChEBI" id="CHEBI:58805"/>
        <dbReference type="EC" id="2.7.7.65"/>
    </reaction>
</comment>
<sequence>MVLVPDSSEDGLRQLGERLRAAVQAQHWPHPVQLCITVSVGMTLSVPDDTPQRLYQRADAALYEAKRSGRNQCAWAAPPH</sequence>
<dbReference type="AlphaFoldDB" id="A0A554X5Z7"/>
<feature type="domain" description="GGDEF" evidence="3">
    <location>
        <begin position="1"/>
        <end position="78"/>
    </location>
</feature>
<dbReference type="PROSITE" id="PS50887">
    <property type="entry name" value="GGDEF"/>
    <property type="match status" value="1"/>
</dbReference>
<keyword evidence="5" id="KW-1185">Reference proteome</keyword>
<name>A0A554X5Z7_9BURK</name>
<reference evidence="4 5" key="1">
    <citation type="submission" date="2019-07" db="EMBL/GenBank/DDBJ databases">
        <title>Tepidimonas charontis SPSP-6 draft genome.</title>
        <authorList>
            <person name="Da Costa M.S."/>
            <person name="Froufe H.J.C."/>
            <person name="Egas C."/>
            <person name="Albuquerque L."/>
        </authorList>
    </citation>
    <scope>NUCLEOTIDE SEQUENCE [LARGE SCALE GENOMIC DNA]</scope>
    <source>
        <strain evidence="4 5">SPSP-6</strain>
    </source>
</reference>
<dbReference type="SUPFAM" id="SSF55073">
    <property type="entry name" value="Nucleotide cyclase"/>
    <property type="match status" value="1"/>
</dbReference>
<dbReference type="EMBL" id="VJON01000047">
    <property type="protein sequence ID" value="TSE31251.1"/>
    <property type="molecule type" value="Genomic_DNA"/>
</dbReference>
<proteinExistence type="predicted"/>
<dbReference type="Proteomes" id="UP000318294">
    <property type="component" value="Unassembled WGS sequence"/>
</dbReference>
<evidence type="ECO:0000313" key="5">
    <source>
        <dbReference type="Proteomes" id="UP000318294"/>
    </source>
</evidence>
<evidence type="ECO:0000259" key="3">
    <source>
        <dbReference type="PROSITE" id="PS50887"/>
    </source>
</evidence>
<dbReference type="GO" id="GO:0005886">
    <property type="term" value="C:plasma membrane"/>
    <property type="evidence" value="ECO:0007669"/>
    <property type="project" value="TreeGrafter"/>
</dbReference>
<accession>A0A554X5Z7</accession>
<dbReference type="CDD" id="cd01949">
    <property type="entry name" value="GGDEF"/>
    <property type="match status" value="1"/>
</dbReference>
<organism evidence="4 5">
    <name type="scientific">Tepidimonas charontis</name>
    <dbReference type="NCBI Taxonomy" id="2267262"/>
    <lineage>
        <taxon>Bacteria</taxon>
        <taxon>Pseudomonadati</taxon>
        <taxon>Pseudomonadota</taxon>
        <taxon>Betaproteobacteria</taxon>
        <taxon>Burkholderiales</taxon>
        <taxon>Tepidimonas</taxon>
    </lineage>
</organism>
<dbReference type="InterPro" id="IPR043128">
    <property type="entry name" value="Rev_trsase/Diguanyl_cyclase"/>
</dbReference>
<dbReference type="GO" id="GO:0043709">
    <property type="term" value="P:cell adhesion involved in single-species biofilm formation"/>
    <property type="evidence" value="ECO:0007669"/>
    <property type="project" value="TreeGrafter"/>
</dbReference>
<evidence type="ECO:0000313" key="4">
    <source>
        <dbReference type="EMBL" id="TSE31251.1"/>
    </source>
</evidence>
<evidence type="ECO:0000256" key="1">
    <source>
        <dbReference type="ARBA" id="ARBA00012528"/>
    </source>
</evidence>
<dbReference type="Pfam" id="PF00990">
    <property type="entry name" value="GGDEF"/>
    <property type="match status" value="1"/>
</dbReference>
<dbReference type="InterPro" id="IPR050469">
    <property type="entry name" value="Diguanylate_Cyclase"/>
</dbReference>
<protein>
    <recommendedName>
        <fullName evidence="1">diguanylate cyclase</fullName>
        <ecNumber evidence="1">2.7.7.65</ecNumber>
    </recommendedName>
</protein>
<comment type="caution">
    <text evidence="4">The sequence shown here is derived from an EMBL/GenBank/DDBJ whole genome shotgun (WGS) entry which is preliminary data.</text>
</comment>
<gene>
    <name evidence="4" type="primary">pleD_4</name>
    <name evidence="4" type="ORF">Tchar_02321</name>
</gene>
<evidence type="ECO:0000256" key="2">
    <source>
        <dbReference type="ARBA" id="ARBA00034247"/>
    </source>
</evidence>
<dbReference type="GO" id="GO:0052621">
    <property type="term" value="F:diguanylate cyclase activity"/>
    <property type="evidence" value="ECO:0007669"/>
    <property type="project" value="UniProtKB-EC"/>
</dbReference>
<dbReference type="GO" id="GO:1902201">
    <property type="term" value="P:negative regulation of bacterial-type flagellum-dependent cell motility"/>
    <property type="evidence" value="ECO:0007669"/>
    <property type="project" value="TreeGrafter"/>
</dbReference>
<dbReference type="PANTHER" id="PTHR45138">
    <property type="entry name" value="REGULATORY COMPONENTS OF SENSORY TRANSDUCTION SYSTEM"/>
    <property type="match status" value="1"/>
</dbReference>
<dbReference type="Gene3D" id="3.30.70.270">
    <property type="match status" value="1"/>
</dbReference>
<dbReference type="EC" id="2.7.7.65" evidence="1"/>
<dbReference type="InterPro" id="IPR000160">
    <property type="entry name" value="GGDEF_dom"/>
</dbReference>